<evidence type="ECO:0000256" key="2">
    <source>
        <dbReference type="SAM" id="SignalP"/>
    </source>
</evidence>
<dbReference type="InParanoid" id="A0A3M0C0H6"/>
<dbReference type="AlphaFoldDB" id="A0A3M0C0H6"/>
<dbReference type="RefSeq" id="WP_121939798.1">
    <property type="nucleotide sequence ID" value="NZ_REFR01000014.1"/>
</dbReference>
<gene>
    <name evidence="3" type="ORF">BXY39_3154</name>
</gene>
<feature type="compositionally biased region" description="Low complexity" evidence="1">
    <location>
        <begin position="193"/>
        <end position="214"/>
    </location>
</feature>
<protein>
    <recommendedName>
        <fullName evidence="5">Sporulation related protein</fullName>
    </recommendedName>
</protein>
<keyword evidence="2" id="KW-0732">Signal</keyword>
<sequence>MTHALSHLCRHVKTLFALGMMAPVLGACQSMGAPRTSGTALAPSPDAVTVLCSATPAPSALMTATGSGDDEMAQASFLTALANDLSGHGVTARRYYADVVSGPVDMDIRIICPDGRVLANGAMKDIASRALVRIAGDLRAHDVVMTPPRTLHAGLPAQDPDEDMAGDGSTGEDGRYDPLREKPRLPASPQTGSAARTAPATPVTVTTPPSASRSGTWFAHLTSYRTAEAAAAGVQALERQYPALQGLIDEWQVNVTGTVWRLGVTTVNWQDANTLCEEIRANGPYCRVLDRVQASTPGT</sequence>
<evidence type="ECO:0008006" key="5">
    <source>
        <dbReference type="Google" id="ProtNLM"/>
    </source>
</evidence>
<feature type="chain" id="PRO_5018108449" description="Sporulation related protein" evidence="2">
    <location>
        <begin position="27"/>
        <end position="299"/>
    </location>
</feature>
<dbReference type="Proteomes" id="UP000271227">
    <property type="component" value="Unassembled WGS sequence"/>
</dbReference>
<feature type="compositionally biased region" description="Basic and acidic residues" evidence="1">
    <location>
        <begin position="172"/>
        <end position="184"/>
    </location>
</feature>
<dbReference type="OrthoDB" id="8481139at2"/>
<feature type="region of interest" description="Disordered" evidence="1">
    <location>
        <begin position="150"/>
        <end position="214"/>
    </location>
</feature>
<evidence type="ECO:0000313" key="4">
    <source>
        <dbReference type="Proteomes" id="UP000271227"/>
    </source>
</evidence>
<organism evidence="3 4">
    <name type="scientific">Eilatimonas milleporae</name>
    <dbReference type="NCBI Taxonomy" id="911205"/>
    <lineage>
        <taxon>Bacteria</taxon>
        <taxon>Pseudomonadati</taxon>
        <taxon>Pseudomonadota</taxon>
        <taxon>Alphaproteobacteria</taxon>
        <taxon>Kordiimonadales</taxon>
        <taxon>Kordiimonadaceae</taxon>
        <taxon>Eilatimonas</taxon>
    </lineage>
</organism>
<reference evidence="3 4" key="1">
    <citation type="submission" date="2018-10" db="EMBL/GenBank/DDBJ databases">
        <title>Genomic Encyclopedia of Archaeal and Bacterial Type Strains, Phase II (KMG-II): from individual species to whole genera.</title>
        <authorList>
            <person name="Goeker M."/>
        </authorList>
    </citation>
    <scope>NUCLEOTIDE SEQUENCE [LARGE SCALE GENOMIC DNA]</scope>
    <source>
        <strain evidence="3 4">DSM 25217</strain>
    </source>
</reference>
<evidence type="ECO:0000313" key="3">
    <source>
        <dbReference type="EMBL" id="RMB02802.1"/>
    </source>
</evidence>
<comment type="caution">
    <text evidence="3">The sequence shown here is derived from an EMBL/GenBank/DDBJ whole genome shotgun (WGS) entry which is preliminary data.</text>
</comment>
<accession>A0A3M0C0H6</accession>
<proteinExistence type="predicted"/>
<dbReference type="EMBL" id="REFR01000014">
    <property type="protein sequence ID" value="RMB02802.1"/>
    <property type="molecule type" value="Genomic_DNA"/>
</dbReference>
<keyword evidence="4" id="KW-1185">Reference proteome</keyword>
<evidence type="ECO:0000256" key="1">
    <source>
        <dbReference type="SAM" id="MobiDB-lite"/>
    </source>
</evidence>
<name>A0A3M0C0H6_9PROT</name>
<feature type="signal peptide" evidence="2">
    <location>
        <begin position="1"/>
        <end position="26"/>
    </location>
</feature>